<dbReference type="SUPFAM" id="SSF56436">
    <property type="entry name" value="C-type lectin-like"/>
    <property type="match status" value="1"/>
</dbReference>
<dbReference type="PROSITE" id="PS50041">
    <property type="entry name" value="C_TYPE_LECTIN_2"/>
    <property type="match status" value="1"/>
</dbReference>
<dbReference type="Proteomes" id="UP000264820">
    <property type="component" value="Unplaced"/>
</dbReference>
<dbReference type="InterPro" id="IPR016187">
    <property type="entry name" value="CTDL_fold"/>
</dbReference>
<evidence type="ECO:0000256" key="2">
    <source>
        <dbReference type="SAM" id="SignalP"/>
    </source>
</evidence>
<evidence type="ECO:0000313" key="5">
    <source>
        <dbReference type="Proteomes" id="UP000264820"/>
    </source>
</evidence>
<dbReference type="Ensembl" id="ENSHCOT00000026912.1">
    <property type="protein sequence ID" value="ENSHCOP00000012411.1"/>
    <property type="gene ID" value="ENSHCOG00000015420.1"/>
</dbReference>
<protein>
    <submittedName>
        <fullName evidence="4">Lithostathine-1-beta-like</fullName>
    </submittedName>
</protein>
<dbReference type="InterPro" id="IPR001304">
    <property type="entry name" value="C-type_lectin-like"/>
</dbReference>
<dbReference type="InterPro" id="IPR050111">
    <property type="entry name" value="C-type_lectin/snaclec_domain"/>
</dbReference>
<dbReference type="InterPro" id="IPR018378">
    <property type="entry name" value="C-type_lectin_CS"/>
</dbReference>
<dbReference type="GeneTree" id="ENSGT01150000286973"/>
<dbReference type="Pfam" id="PF00059">
    <property type="entry name" value="Lectin_C"/>
    <property type="match status" value="1"/>
</dbReference>
<dbReference type="PANTHER" id="PTHR22803">
    <property type="entry name" value="MANNOSE, PHOSPHOLIPASE, LECTIN RECEPTOR RELATED"/>
    <property type="match status" value="1"/>
</dbReference>
<dbReference type="PROSITE" id="PS00615">
    <property type="entry name" value="C_TYPE_LECTIN_1"/>
    <property type="match status" value="1"/>
</dbReference>
<keyword evidence="5" id="KW-1185">Reference proteome</keyword>
<name>A0A3Q2Y4J0_HIPCM</name>
<dbReference type="CDD" id="cd00037">
    <property type="entry name" value="CLECT"/>
    <property type="match status" value="1"/>
</dbReference>
<reference evidence="4" key="1">
    <citation type="submission" date="2025-08" db="UniProtKB">
        <authorList>
            <consortium name="Ensembl"/>
        </authorList>
    </citation>
    <scope>IDENTIFICATION</scope>
</reference>
<feature type="signal peptide" evidence="2">
    <location>
        <begin position="1"/>
        <end position="23"/>
    </location>
</feature>
<feature type="domain" description="C-type lectin" evidence="3">
    <location>
        <begin position="41"/>
        <end position="156"/>
    </location>
</feature>
<keyword evidence="2" id="KW-0732">Signal</keyword>
<feature type="chain" id="PRO_5018546065" evidence="2">
    <location>
        <begin position="24"/>
        <end position="173"/>
    </location>
</feature>
<dbReference type="SMART" id="SM00034">
    <property type="entry name" value="CLECT"/>
    <property type="match status" value="1"/>
</dbReference>
<evidence type="ECO:0000313" key="4">
    <source>
        <dbReference type="Ensembl" id="ENSHCOP00000012411.1"/>
    </source>
</evidence>
<reference evidence="4" key="2">
    <citation type="submission" date="2025-09" db="UniProtKB">
        <authorList>
            <consortium name="Ensembl"/>
        </authorList>
    </citation>
    <scope>IDENTIFICATION</scope>
</reference>
<sequence length="173" mass="18703">MAFALCSLFLLCGIGGLLTGVRPLPLSHWKNIKCPEDWTQLDCHCYIYFNTPETFVAADMACIAEGGNLVSIHNDLENEIVVQLIEDGGGTQAWIGLHDAIVNGDFIWTDGSIQDFLNFDTDGGEPNDAGPCVLIETADSLWQDEDCTDTNPYVCIMDVCQGGDPSSPDCPGP</sequence>
<dbReference type="OMA" id="THEASFI"/>
<dbReference type="Gene3D" id="3.10.100.10">
    <property type="entry name" value="Mannose-Binding Protein A, subunit A"/>
    <property type="match status" value="1"/>
</dbReference>
<keyword evidence="1" id="KW-1015">Disulfide bond</keyword>
<evidence type="ECO:0000259" key="3">
    <source>
        <dbReference type="PROSITE" id="PS50041"/>
    </source>
</evidence>
<accession>A0A3Q2Y4J0</accession>
<dbReference type="InterPro" id="IPR016186">
    <property type="entry name" value="C-type_lectin-like/link_sf"/>
</dbReference>
<evidence type="ECO:0000256" key="1">
    <source>
        <dbReference type="ARBA" id="ARBA00023157"/>
    </source>
</evidence>
<dbReference type="AlphaFoldDB" id="A0A3Q2Y4J0"/>
<proteinExistence type="predicted"/>
<organism evidence="4 5">
    <name type="scientific">Hippocampus comes</name>
    <name type="common">Tiger tail seahorse</name>
    <dbReference type="NCBI Taxonomy" id="109280"/>
    <lineage>
        <taxon>Eukaryota</taxon>
        <taxon>Metazoa</taxon>
        <taxon>Chordata</taxon>
        <taxon>Craniata</taxon>
        <taxon>Vertebrata</taxon>
        <taxon>Euteleostomi</taxon>
        <taxon>Actinopterygii</taxon>
        <taxon>Neopterygii</taxon>
        <taxon>Teleostei</taxon>
        <taxon>Neoteleostei</taxon>
        <taxon>Acanthomorphata</taxon>
        <taxon>Syngnathiaria</taxon>
        <taxon>Syngnathiformes</taxon>
        <taxon>Syngnathoidei</taxon>
        <taxon>Syngnathidae</taxon>
        <taxon>Hippocampus</taxon>
    </lineage>
</organism>